<dbReference type="EMBL" id="JAINUF010000002">
    <property type="protein sequence ID" value="KAJ8375943.1"/>
    <property type="molecule type" value="Genomic_DNA"/>
</dbReference>
<proteinExistence type="predicted"/>
<dbReference type="SUPFAM" id="SSF54495">
    <property type="entry name" value="UBC-like"/>
    <property type="match status" value="1"/>
</dbReference>
<dbReference type="GO" id="GO:0005737">
    <property type="term" value="C:cytoplasm"/>
    <property type="evidence" value="ECO:0007669"/>
    <property type="project" value="TreeGrafter"/>
</dbReference>
<dbReference type="Gene3D" id="3.10.110.10">
    <property type="entry name" value="Ubiquitin Conjugating Enzyme"/>
    <property type="match status" value="1"/>
</dbReference>
<dbReference type="InterPro" id="IPR016135">
    <property type="entry name" value="UBQ-conjugating_enzyme/RWD"/>
</dbReference>
<dbReference type="InterPro" id="IPR006575">
    <property type="entry name" value="RWD_dom"/>
</dbReference>
<dbReference type="OrthoDB" id="69641at2759"/>
<comment type="caution">
    <text evidence="2">The sequence shown here is derived from an EMBL/GenBank/DDBJ whole genome shotgun (WGS) entry which is preliminary data.</text>
</comment>
<dbReference type="GO" id="GO:0006446">
    <property type="term" value="P:regulation of translational initiation"/>
    <property type="evidence" value="ECO:0007669"/>
    <property type="project" value="TreeGrafter"/>
</dbReference>
<protein>
    <recommendedName>
        <fullName evidence="1">RWD domain-containing protein</fullName>
    </recommendedName>
</protein>
<dbReference type="PANTHER" id="PTHR16301">
    <property type="entry name" value="IMPACT-RELATED"/>
    <property type="match status" value="1"/>
</dbReference>
<evidence type="ECO:0000313" key="3">
    <source>
        <dbReference type="Proteomes" id="UP001152622"/>
    </source>
</evidence>
<dbReference type="AlphaFoldDB" id="A0A9Q1G6H5"/>
<dbReference type="Pfam" id="PF05773">
    <property type="entry name" value="RWD"/>
    <property type="match status" value="1"/>
</dbReference>
<feature type="domain" description="RWD" evidence="1">
    <location>
        <begin position="16"/>
        <end position="118"/>
    </location>
</feature>
<dbReference type="PANTHER" id="PTHR16301:SF25">
    <property type="entry name" value="PROTEIN IMPACT"/>
    <property type="match status" value="1"/>
</dbReference>
<evidence type="ECO:0000313" key="2">
    <source>
        <dbReference type="EMBL" id="KAJ8375943.1"/>
    </source>
</evidence>
<reference evidence="2" key="1">
    <citation type="journal article" date="2023" name="Science">
        <title>Genome structures resolve the early diversification of teleost fishes.</title>
        <authorList>
            <person name="Parey E."/>
            <person name="Louis A."/>
            <person name="Montfort J."/>
            <person name="Bouchez O."/>
            <person name="Roques C."/>
            <person name="Iampietro C."/>
            <person name="Lluch J."/>
            <person name="Castinel A."/>
            <person name="Donnadieu C."/>
            <person name="Desvignes T."/>
            <person name="Floi Bucao C."/>
            <person name="Jouanno E."/>
            <person name="Wen M."/>
            <person name="Mejri S."/>
            <person name="Dirks R."/>
            <person name="Jansen H."/>
            <person name="Henkel C."/>
            <person name="Chen W.J."/>
            <person name="Zahm M."/>
            <person name="Cabau C."/>
            <person name="Klopp C."/>
            <person name="Thompson A.W."/>
            <person name="Robinson-Rechavi M."/>
            <person name="Braasch I."/>
            <person name="Lecointre G."/>
            <person name="Bobe J."/>
            <person name="Postlethwait J.H."/>
            <person name="Berthelot C."/>
            <person name="Roest Crollius H."/>
            <person name="Guiguen Y."/>
        </authorList>
    </citation>
    <scope>NUCLEOTIDE SEQUENCE</scope>
    <source>
        <strain evidence="2">WJC10195</strain>
    </source>
</reference>
<dbReference type="CDD" id="cd23821">
    <property type="entry name" value="RWD_IMPACT"/>
    <property type="match status" value="1"/>
</dbReference>
<keyword evidence="3" id="KW-1185">Reference proteome</keyword>
<organism evidence="2 3">
    <name type="scientific">Synaphobranchus kaupii</name>
    <name type="common">Kaup's arrowtooth eel</name>
    <dbReference type="NCBI Taxonomy" id="118154"/>
    <lineage>
        <taxon>Eukaryota</taxon>
        <taxon>Metazoa</taxon>
        <taxon>Chordata</taxon>
        <taxon>Craniata</taxon>
        <taxon>Vertebrata</taxon>
        <taxon>Euteleostomi</taxon>
        <taxon>Actinopterygii</taxon>
        <taxon>Neopterygii</taxon>
        <taxon>Teleostei</taxon>
        <taxon>Anguilliformes</taxon>
        <taxon>Synaphobranchidae</taxon>
        <taxon>Synaphobranchus</taxon>
    </lineage>
</organism>
<dbReference type="GO" id="GO:0140469">
    <property type="term" value="P:GCN2-mediated signaling"/>
    <property type="evidence" value="ECO:0007669"/>
    <property type="project" value="TreeGrafter"/>
</dbReference>
<name>A0A9Q1G6H5_SYNKA</name>
<dbReference type="InterPro" id="IPR023582">
    <property type="entry name" value="Impact"/>
</dbReference>
<gene>
    <name evidence="2" type="ORF">SKAU_G00065230</name>
</gene>
<sequence length="124" mass="14162">MATTTENVGDLQAQIDEIEAVSSIYGDEWCVIDEASRIFCIKISDNTELPKWTICLQVILPHDYPSEAPPLYQLNATWLRGSERTELSNSLEEIYVQNTGESILYLWIESIREFLLEKSQSTDS</sequence>
<accession>A0A9Q1G6H5</accession>
<dbReference type="SMART" id="SM00591">
    <property type="entry name" value="RWD"/>
    <property type="match status" value="1"/>
</dbReference>
<evidence type="ECO:0000259" key="1">
    <source>
        <dbReference type="PROSITE" id="PS50908"/>
    </source>
</evidence>
<dbReference type="Proteomes" id="UP001152622">
    <property type="component" value="Chromosome 2"/>
</dbReference>
<feature type="non-terminal residue" evidence="2">
    <location>
        <position position="1"/>
    </location>
</feature>
<dbReference type="PROSITE" id="PS50908">
    <property type="entry name" value="RWD"/>
    <property type="match status" value="1"/>
</dbReference>